<dbReference type="Pfam" id="PF01638">
    <property type="entry name" value="HxlR"/>
    <property type="match status" value="1"/>
</dbReference>
<evidence type="ECO:0000256" key="3">
    <source>
        <dbReference type="ARBA" id="ARBA00023163"/>
    </source>
</evidence>
<dbReference type="GO" id="GO:0003677">
    <property type="term" value="F:DNA binding"/>
    <property type="evidence" value="ECO:0007669"/>
    <property type="project" value="UniProtKB-KW"/>
</dbReference>
<keyword evidence="1" id="KW-0805">Transcription regulation</keyword>
<keyword evidence="7" id="KW-1185">Reference proteome</keyword>
<dbReference type="InterPro" id="IPR036388">
    <property type="entry name" value="WH-like_DNA-bd_sf"/>
</dbReference>
<evidence type="ECO:0000256" key="2">
    <source>
        <dbReference type="ARBA" id="ARBA00023125"/>
    </source>
</evidence>
<dbReference type="PANTHER" id="PTHR33204">
    <property type="entry name" value="TRANSCRIPTIONAL REGULATOR, MARR FAMILY"/>
    <property type="match status" value="1"/>
</dbReference>
<dbReference type="InterPro" id="IPR036390">
    <property type="entry name" value="WH_DNA-bd_sf"/>
</dbReference>
<reference evidence="7" key="1">
    <citation type="submission" date="2016-10" db="EMBL/GenBank/DDBJ databases">
        <authorList>
            <person name="Varghese N."/>
            <person name="Submissions S."/>
        </authorList>
    </citation>
    <scope>NUCLEOTIDE SEQUENCE [LARGE SCALE GENOMIC DNA]</scope>
    <source>
        <strain evidence="7">CGMCC 1.3431</strain>
    </source>
</reference>
<dbReference type="SUPFAM" id="SSF46785">
    <property type="entry name" value="Winged helix' DNA-binding domain"/>
    <property type="match status" value="1"/>
</dbReference>
<sequence length="183" mass="20699">MVPRMKKPAKAPLSKSARKPAKSISKAAVQKAHRSLCPINLTLEAVGDRWSMLIVRDLMLRGHSSYQGFLRAEEKIATNILADRLLKLEQNGLISKSADPADKRRFIYALTERGADLAPILVELALYGLKYEPMANMAKEVILDMQKNKQIFAQRLTRNFTPKLKEKPVKKKEDPVEETLSLF</sequence>
<protein>
    <submittedName>
        <fullName evidence="6">Transcriptional regulator, HxlR family</fullName>
    </submittedName>
</protein>
<feature type="domain" description="HTH hxlR-type" evidence="5">
    <location>
        <begin position="37"/>
        <end position="136"/>
    </location>
</feature>
<dbReference type="Gene3D" id="1.10.10.10">
    <property type="entry name" value="Winged helix-like DNA-binding domain superfamily/Winged helix DNA-binding domain"/>
    <property type="match status" value="1"/>
</dbReference>
<dbReference type="Proteomes" id="UP000199150">
    <property type="component" value="Unassembled WGS sequence"/>
</dbReference>
<evidence type="ECO:0000259" key="5">
    <source>
        <dbReference type="PROSITE" id="PS51118"/>
    </source>
</evidence>
<name>A0A1G4PKH6_9CAUL</name>
<dbReference type="EMBL" id="FMTS01000001">
    <property type="protein sequence ID" value="SCW32762.1"/>
    <property type="molecule type" value="Genomic_DNA"/>
</dbReference>
<evidence type="ECO:0000256" key="1">
    <source>
        <dbReference type="ARBA" id="ARBA00023015"/>
    </source>
</evidence>
<evidence type="ECO:0000313" key="7">
    <source>
        <dbReference type="Proteomes" id="UP000199150"/>
    </source>
</evidence>
<gene>
    <name evidence="6" type="ORF">SAMN02927928_0452</name>
</gene>
<proteinExistence type="predicted"/>
<dbReference type="PROSITE" id="PS51118">
    <property type="entry name" value="HTH_HXLR"/>
    <property type="match status" value="1"/>
</dbReference>
<dbReference type="STRING" id="260084.SAMN02927928_0452"/>
<feature type="region of interest" description="Disordered" evidence="4">
    <location>
        <begin position="1"/>
        <end position="22"/>
    </location>
</feature>
<dbReference type="InterPro" id="IPR002577">
    <property type="entry name" value="HTH_HxlR"/>
</dbReference>
<evidence type="ECO:0000256" key="4">
    <source>
        <dbReference type="SAM" id="MobiDB-lite"/>
    </source>
</evidence>
<organism evidence="6 7">
    <name type="scientific">Asticcacaulis taihuensis</name>
    <dbReference type="NCBI Taxonomy" id="260084"/>
    <lineage>
        <taxon>Bacteria</taxon>
        <taxon>Pseudomonadati</taxon>
        <taxon>Pseudomonadota</taxon>
        <taxon>Alphaproteobacteria</taxon>
        <taxon>Caulobacterales</taxon>
        <taxon>Caulobacteraceae</taxon>
        <taxon>Asticcacaulis</taxon>
    </lineage>
</organism>
<keyword evidence="2" id="KW-0238">DNA-binding</keyword>
<dbReference type="PANTHER" id="PTHR33204:SF37">
    <property type="entry name" value="HTH-TYPE TRANSCRIPTIONAL REGULATOR YODB"/>
    <property type="match status" value="1"/>
</dbReference>
<accession>A0A1G4PKH6</accession>
<dbReference type="AlphaFoldDB" id="A0A1G4PKH6"/>
<keyword evidence="3" id="KW-0804">Transcription</keyword>
<evidence type="ECO:0000313" key="6">
    <source>
        <dbReference type="EMBL" id="SCW32762.1"/>
    </source>
</evidence>